<protein>
    <submittedName>
        <fullName evidence="2">Uncharacterized protein</fullName>
    </submittedName>
</protein>
<keyword evidence="3" id="KW-1185">Reference proteome</keyword>
<gene>
    <name evidence="2" type="ORF">QBC38DRAFT_497999</name>
</gene>
<name>A0AAN7BTS5_9PEZI</name>
<evidence type="ECO:0000313" key="2">
    <source>
        <dbReference type="EMBL" id="KAK4228893.1"/>
    </source>
</evidence>
<sequence length="312" mass="35080">MDDDDNWGNWGAEAPPSLPPRSKETATAKIGEVDIRVIKGRVCVPPSYKLHLDTTIAWTSCSNCSGWERYKDLQTATGHMTPQIKTKIQQILDRYLVKTTQSPLMVIRSMYSGNVDDFAITLLVVADWSDKTHPVVTAVGQLVIAVPVVPTVTPVTLEEATTYVKENKEGDPVPIATSTATWVMKNRWQRAATSLYSFLVQEVPQLRDINNMTVEIIANEFFFIRSSLRFPKLYLSVNMVIHGIHSDASLNDPAIVVEIKYGEADEVTWVGAIEKIEALLWQELEGASDRRMIMVHFEEQEEEADGWDDLLD</sequence>
<accession>A0AAN7BTS5</accession>
<dbReference type="EMBL" id="MU865313">
    <property type="protein sequence ID" value="KAK4228893.1"/>
    <property type="molecule type" value="Genomic_DNA"/>
</dbReference>
<proteinExistence type="predicted"/>
<evidence type="ECO:0000313" key="3">
    <source>
        <dbReference type="Proteomes" id="UP001301958"/>
    </source>
</evidence>
<reference evidence="2" key="1">
    <citation type="journal article" date="2023" name="Mol. Phylogenet. Evol.">
        <title>Genome-scale phylogeny and comparative genomics of the fungal order Sordariales.</title>
        <authorList>
            <person name="Hensen N."/>
            <person name="Bonometti L."/>
            <person name="Westerberg I."/>
            <person name="Brannstrom I.O."/>
            <person name="Guillou S."/>
            <person name="Cros-Aarteil S."/>
            <person name="Calhoun S."/>
            <person name="Haridas S."/>
            <person name="Kuo A."/>
            <person name="Mondo S."/>
            <person name="Pangilinan J."/>
            <person name="Riley R."/>
            <person name="LaButti K."/>
            <person name="Andreopoulos B."/>
            <person name="Lipzen A."/>
            <person name="Chen C."/>
            <person name="Yan M."/>
            <person name="Daum C."/>
            <person name="Ng V."/>
            <person name="Clum A."/>
            <person name="Steindorff A."/>
            <person name="Ohm R.A."/>
            <person name="Martin F."/>
            <person name="Silar P."/>
            <person name="Natvig D.O."/>
            <person name="Lalanne C."/>
            <person name="Gautier V."/>
            <person name="Ament-Velasquez S.L."/>
            <person name="Kruys A."/>
            <person name="Hutchinson M.I."/>
            <person name="Powell A.J."/>
            <person name="Barry K."/>
            <person name="Miller A.N."/>
            <person name="Grigoriev I.V."/>
            <person name="Debuchy R."/>
            <person name="Gladieux P."/>
            <person name="Hiltunen Thoren M."/>
            <person name="Johannesson H."/>
        </authorList>
    </citation>
    <scope>NUCLEOTIDE SEQUENCE</scope>
    <source>
        <strain evidence="2">CBS 990.96</strain>
    </source>
</reference>
<organism evidence="2 3">
    <name type="scientific">Podospora fimiseda</name>
    <dbReference type="NCBI Taxonomy" id="252190"/>
    <lineage>
        <taxon>Eukaryota</taxon>
        <taxon>Fungi</taxon>
        <taxon>Dikarya</taxon>
        <taxon>Ascomycota</taxon>
        <taxon>Pezizomycotina</taxon>
        <taxon>Sordariomycetes</taxon>
        <taxon>Sordariomycetidae</taxon>
        <taxon>Sordariales</taxon>
        <taxon>Podosporaceae</taxon>
        <taxon>Podospora</taxon>
    </lineage>
</organism>
<dbReference type="AlphaFoldDB" id="A0AAN7BTS5"/>
<evidence type="ECO:0000256" key="1">
    <source>
        <dbReference type="SAM" id="MobiDB-lite"/>
    </source>
</evidence>
<reference evidence="2" key="2">
    <citation type="submission" date="2023-05" db="EMBL/GenBank/DDBJ databases">
        <authorList>
            <consortium name="Lawrence Berkeley National Laboratory"/>
            <person name="Steindorff A."/>
            <person name="Hensen N."/>
            <person name="Bonometti L."/>
            <person name="Westerberg I."/>
            <person name="Brannstrom I.O."/>
            <person name="Guillou S."/>
            <person name="Cros-Aarteil S."/>
            <person name="Calhoun S."/>
            <person name="Haridas S."/>
            <person name="Kuo A."/>
            <person name="Mondo S."/>
            <person name="Pangilinan J."/>
            <person name="Riley R."/>
            <person name="Labutti K."/>
            <person name="Andreopoulos B."/>
            <person name="Lipzen A."/>
            <person name="Chen C."/>
            <person name="Yanf M."/>
            <person name="Daum C."/>
            <person name="Ng V."/>
            <person name="Clum A."/>
            <person name="Ohm R."/>
            <person name="Martin F."/>
            <person name="Silar P."/>
            <person name="Natvig D."/>
            <person name="Lalanne C."/>
            <person name="Gautier V."/>
            <person name="Ament-Velasquez S.L."/>
            <person name="Kruys A."/>
            <person name="Hutchinson M.I."/>
            <person name="Powell A.J."/>
            <person name="Barry K."/>
            <person name="Miller A.N."/>
            <person name="Grigoriev I.V."/>
            <person name="Debuchy R."/>
            <person name="Gladieux P."/>
            <person name="Thoren M.H."/>
            <person name="Johannesson H."/>
        </authorList>
    </citation>
    <scope>NUCLEOTIDE SEQUENCE</scope>
    <source>
        <strain evidence="2">CBS 990.96</strain>
    </source>
</reference>
<dbReference type="Proteomes" id="UP001301958">
    <property type="component" value="Unassembled WGS sequence"/>
</dbReference>
<feature type="region of interest" description="Disordered" evidence="1">
    <location>
        <begin position="1"/>
        <end position="23"/>
    </location>
</feature>
<comment type="caution">
    <text evidence="2">The sequence shown here is derived from an EMBL/GenBank/DDBJ whole genome shotgun (WGS) entry which is preliminary data.</text>
</comment>